<feature type="domain" description="TadE-like" evidence="2">
    <location>
        <begin position="13"/>
        <end position="55"/>
    </location>
</feature>
<gene>
    <name evidence="3" type="ORF">LZ538_08995</name>
</gene>
<comment type="caution">
    <text evidence="3">The sequence shown here is derived from an EMBL/GenBank/DDBJ whole genome shotgun (WGS) entry which is preliminary data.</text>
</comment>
<keyword evidence="1" id="KW-0472">Membrane</keyword>
<feature type="transmembrane region" description="Helical" evidence="1">
    <location>
        <begin position="21"/>
        <end position="41"/>
    </location>
</feature>
<proteinExistence type="predicted"/>
<dbReference type="Proteomes" id="UP001165342">
    <property type="component" value="Unassembled WGS sequence"/>
</dbReference>
<keyword evidence="1" id="KW-1133">Transmembrane helix</keyword>
<evidence type="ECO:0000256" key="1">
    <source>
        <dbReference type="SAM" id="Phobius"/>
    </source>
</evidence>
<accession>A0ABT0S2V6</accession>
<sequence length="183" mass="19046">MRVLRSFIRNDDGAAAAEMMLVTPMLVILMFASVEMGNYFLTEHAVIKQVRDGARYASRLTVADPYSCTAGSDLSGVFADGNASTDIINVTKTGSVDGTAPGRFGDGTSAFWAACSGSAAPVSVSVRCVDKASYGGIYTTLDGDIAVVKVQADVRYPSLFGSLGFNAAGLCMHVASESAVYGL</sequence>
<dbReference type="InterPro" id="IPR012495">
    <property type="entry name" value="TadE-like_dom"/>
</dbReference>
<dbReference type="RefSeq" id="WP_249831687.1">
    <property type="nucleotide sequence ID" value="NZ_JAMGBE010000003.1"/>
</dbReference>
<dbReference type="Pfam" id="PF07811">
    <property type="entry name" value="TadE"/>
    <property type="match status" value="1"/>
</dbReference>
<dbReference type="EMBL" id="JAMGBE010000003">
    <property type="protein sequence ID" value="MCL6730187.1"/>
    <property type="molecule type" value="Genomic_DNA"/>
</dbReference>
<evidence type="ECO:0000259" key="2">
    <source>
        <dbReference type="Pfam" id="PF07811"/>
    </source>
</evidence>
<name>A0ABT0S2V6_9SPHN</name>
<evidence type="ECO:0000313" key="3">
    <source>
        <dbReference type="EMBL" id="MCL6730187.1"/>
    </source>
</evidence>
<protein>
    <submittedName>
        <fullName evidence="3">Pilus assembly protein</fullName>
    </submittedName>
</protein>
<evidence type="ECO:0000313" key="4">
    <source>
        <dbReference type="Proteomes" id="UP001165342"/>
    </source>
</evidence>
<reference evidence="3" key="1">
    <citation type="submission" date="2022-05" db="EMBL/GenBank/DDBJ databases">
        <authorList>
            <person name="Jo J.-H."/>
            <person name="Im W.-T."/>
        </authorList>
    </citation>
    <scope>NUCLEOTIDE SEQUENCE</scope>
    <source>
        <strain evidence="3">SE220</strain>
    </source>
</reference>
<keyword evidence="1" id="KW-0812">Transmembrane</keyword>
<keyword evidence="4" id="KW-1185">Reference proteome</keyword>
<organism evidence="3 4">
    <name type="scientific">Sphingomonas hankyongi</name>
    <dbReference type="NCBI Taxonomy" id="2908209"/>
    <lineage>
        <taxon>Bacteria</taxon>
        <taxon>Pseudomonadati</taxon>
        <taxon>Pseudomonadota</taxon>
        <taxon>Alphaproteobacteria</taxon>
        <taxon>Sphingomonadales</taxon>
        <taxon>Sphingomonadaceae</taxon>
        <taxon>Sphingomonas</taxon>
    </lineage>
</organism>